<evidence type="ECO:0000313" key="8">
    <source>
        <dbReference type="Proteomes" id="UP000275846"/>
    </source>
</evidence>
<protein>
    <submittedName>
        <fullName evidence="9">ABC transporter domain-containing protein</fullName>
    </submittedName>
</protein>
<dbReference type="Pfam" id="PF12848">
    <property type="entry name" value="ABC_tran_Xtn"/>
    <property type="match status" value="1"/>
</dbReference>
<dbReference type="InterPro" id="IPR032781">
    <property type="entry name" value="ABC_tran_Xtn"/>
</dbReference>
<dbReference type="InterPro" id="IPR058770">
    <property type="entry name" value="PWI_ABCF3"/>
</dbReference>
<feature type="domain" description="ABC transporter" evidence="6">
    <location>
        <begin position="165"/>
        <end position="391"/>
    </location>
</feature>
<dbReference type="Pfam" id="PF26051">
    <property type="entry name" value="PWI_ABCF3"/>
    <property type="match status" value="1"/>
</dbReference>
<evidence type="ECO:0000256" key="3">
    <source>
        <dbReference type="ARBA" id="ARBA00022741"/>
    </source>
</evidence>
<dbReference type="InterPro" id="IPR050611">
    <property type="entry name" value="ABCF"/>
</dbReference>
<evidence type="ECO:0000256" key="5">
    <source>
        <dbReference type="ARBA" id="ARBA00022990"/>
    </source>
</evidence>
<dbReference type="PROSITE" id="PS00211">
    <property type="entry name" value="ABC_TRANSPORTER_1"/>
    <property type="match status" value="2"/>
</dbReference>
<dbReference type="Pfam" id="PF00005">
    <property type="entry name" value="ABC_tran"/>
    <property type="match status" value="2"/>
</dbReference>
<dbReference type="FunFam" id="3.40.50.300:FF:000011">
    <property type="entry name" value="Putative ABC transporter ATP-binding component"/>
    <property type="match status" value="1"/>
</dbReference>
<reference evidence="7 8" key="2">
    <citation type="submission" date="2018-11" db="EMBL/GenBank/DDBJ databases">
        <authorList>
            <consortium name="Pathogen Informatics"/>
        </authorList>
    </citation>
    <scope>NUCLEOTIDE SEQUENCE [LARGE SCALE GENOMIC DNA]</scope>
    <source>
        <strain evidence="7 8">NST_G2</strain>
    </source>
</reference>
<dbReference type="WBParaSite" id="SSLN_0000492801-mRNA-1">
    <property type="protein sequence ID" value="SSLN_0000492801-mRNA-1"/>
    <property type="gene ID" value="SSLN_0000492801"/>
</dbReference>
<dbReference type="SUPFAM" id="SSF52540">
    <property type="entry name" value="P-loop containing nucleoside triphosphate hydrolases"/>
    <property type="match status" value="2"/>
</dbReference>
<dbReference type="PANTHER" id="PTHR19211">
    <property type="entry name" value="ATP-BINDING TRANSPORT PROTEIN-RELATED"/>
    <property type="match status" value="1"/>
</dbReference>
<comment type="similarity">
    <text evidence="1">Belongs to the ABC transporter superfamily. ABCF family. EF3 subfamily.</text>
</comment>
<sequence length="686" mass="76792">MQAKYAEAMKEVRRIFPSMDEDVDAYLEGIITENGDHFESPEEVFEAVGSFLEGSNPDLDVSGIKKLCMDLFQILRPNWELDGTTALDEPVHMASLVNNFNDRVINTSSIWMAKRENASTVDKKKLAKAEAKLKEKTSKKSSNSDFSKTVALETDTACVNQQPDRREKTATSADGSLRKVTDIHIENFDISFGSSGDLRLPQGVSVLHVEQEVIGDMTPAIESVLEADTERATLLAELANLKSMKGPEADSGGRLGDIFHRLVEIDADSAPARAAAILYGLGFDPDMQNRPTKEFSGGWRMRLALARALFARPDLLLLDEPTNMLDMRALIWLEGYVQSWPGIMIIVSHDQAFLNCVATDIIHLTSKRLDAYRGNYDVFVKAREERLLNEEREYQAQKAEREHIQQFIDTFRFNAKRASLVQSRIKHLERLPKLIEPEKVAKVVFRLPECDKVLQPLVQLDEVYFHYVPEKSILEKIDLTVLHSSRICVVGENGAGKSTLLKLILGDLNPTKGLRKVHRSLRIGYFSQHHVDQLDLKVSSLEFLMKKFPGETEQRYRSQLASFEIGALLAQQPIGSLSGGQKSRVAFAAISMLRPNLLVLDEPTNHLDIETVGALGEAIKTFNGGLVLVSHDERLISSVCNEIWVCSRCHFGPPEEGQGSRVKVLKGGLEEYKSAVHKQLDEVKAR</sequence>
<evidence type="ECO:0000313" key="7">
    <source>
        <dbReference type="EMBL" id="VDL91158.1"/>
    </source>
</evidence>
<feature type="domain" description="ABC transporter" evidence="6">
    <location>
        <begin position="458"/>
        <end position="673"/>
    </location>
</feature>
<dbReference type="InterPro" id="IPR027417">
    <property type="entry name" value="P-loop_NTPase"/>
</dbReference>
<organism evidence="9">
    <name type="scientific">Schistocephalus solidus</name>
    <name type="common">Tapeworm</name>
    <dbReference type="NCBI Taxonomy" id="70667"/>
    <lineage>
        <taxon>Eukaryota</taxon>
        <taxon>Metazoa</taxon>
        <taxon>Spiralia</taxon>
        <taxon>Lophotrochozoa</taxon>
        <taxon>Platyhelminthes</taxon>
        <taxon>Cestoda</taxon>
        <taxon>Eucestoda</taxon>
        <taxon>Diphyllobothriidea</taxon>
        <taxon>Diphyllobothriidae</taxon>
        <taxon>Schistocephalus</taxon>
    </lineage>
</organism>
<dbReference type="AlphaFoldDB" id="A0A183SKM5"/>
<dbReference type="EMBL" id="UYSU01032996">
    <property type="protein sequence ID" value="VDL91158.1"/>
    <property type="molecule type" value="Genomic_DNA"/>
</dbReference>
<keyword evidence="4" id="KW-0067">ATP-binding</keyword>
<gene>
    <name evidence="7" type="ORF">SSLN_LOCUS4773</name>
</gene>
<evidence type="ECO:0000313" key="9">
    <source>
        <dbReference type="WBParaSite" id="SSLN_0000492801-mRNA-1"/>
    </source>
</evidence>
<dbReference type="OrthoDB" id="2110130at2759"/>
<dbReference type="InterPro" id="IPR003593">
    <property type="entry name" value="AAA+_ATPase"/>
</dbReference>
<name>A0A183SKM5_SCHSO</name>
<proteinExistence type="inferred from homology"/>
<dbReference type="SMART" id="SM00382">
    <property type="entry name" value="AAA"/>
    <property type="match status" value="2"/>
</dbReference>
<dbReference type="Proteomes" id="UP000275846">
    <property type="component" value="Unassembled WGS sequence"/>
</dbReference>
<keyword evidence="3" id="KW-0547">Nucleotide-binding</keyword>
<keyword evidence="5" id="KW-0007">Acetylation</keyword>
<dbReference type="GO" id="GO:0005524">
    <property type="term" value="F:ATP binding"/>
    <property type="evidence" value="ECO:0007669"/>
    <property type="project" value="UniProtKB-KW"/>
</dbReference>
<evidence type="ECO:0000259" key="6">
    <source>
        <dbReference type="PROSITE" id="PS50893"/>
    </source>
</evidence>
<keyword evidence="2" id="KW-0677">Repeat</keyword>
<evidence type="ECO:0000256" key="2">
    <source>
        <dbReference type="ARBA" id="ARBA00022737"/>
    </source>
</evidence>
<dbReference type="GO" id="GO:0016887">
    <property type="term" value="F:ATP hydrolysis activity"/>
    <property type="evidence" value="ECO:0007669"/>
    <property type="project" value="InterPro"/>
</dbReference>
<dbReference type="PROSITE" id="PS50893">
    <property type="entry name" value="ABC_TRANSPORTER_2"/>
    <property type="match status" value="2"/>
</dbReference>
<reference evidence="9" key="1">
    <citation type="submission" date="2016-06" db="UniProtKB">
        <authorList>
            <consortium name="WormBaseParasite"/>
        </authorList>
    </citation>
    <scope>IDENTIFICATION</scope>
</reference>
<dbReference type="STRING" id="70667.A0A183SKM5"/>
<dbReference type="FunFam" id="3.40.50.300:FF:000104">
    <property type="entry name" value="ATP-binding cassette sub-family F member 3"/>
    <property type="match status" value="1"/>
</dbReference>
<dbReference type="CDD" id="cd03221">
    <property type="entry name" value="ABCF_EF-3"/>
    <property type="match status" value="2"/>
</dbReference>
<accession>A0A183SKM5</accession>
<evidence type="ECO:0000256" key="4">
    <source>
        <dbReference type="ARBA" id="ARBA00022840"/>
    </source>
</evidence>
<dbReference type="Gene3D" id="3.40.50.300">
    <property type="entry name" value="P-loop containing nucleotide triphosphate hydrolases"/>
    <property type="match status" value="2"/>
</dbReference>
<dbReference type="InterPro" id="IPR017871">
    <property type="entry name" value="ABC_transporter-like_CS"/>
</dbReference>
<dbReference type="PANTHER" id="PTHR19211:SF117">
    <property type="entry name" value="ATP-BINDING CASSETTE SUB-FAMILY F MEMBER 3"/>
    <property type="match status" value="1"/>
</dbReference>
<dbReference type="InterPro" id="IPR003439">
    <property type="entry name" value="ABC_transporter-like_ATP-bd"/>
</dbReference>
<keyword evidence="8" id="KW-1185">Reference proteome</keyword>
<evidence type="ECO:0000256" key="1">
    <source>
        <dbReference type="ARBA" id="ARBA00011054"/>
    </source>
</evidence>